<sequence length="515" mass="61208">MYKKLPIGIQSFKVMREEPYYYVDKTYFVKKLLDNGKYYFLSRPRRFGKSLFVDTLKWAFLGKKEYFKGLYLENNWDWDKKYPVISINFGSGAVRNLDELKTIEREILERNSREYGIQLEFETITGRFFELIQKIYEKYNAPVVVLVDEYDKPLLDRITDRDLAIEIREELKNFYSVIKDADQYLKFVFITGVSKFSKVSLFSGLNNLQDITLNPEYAVICGYTQEELEKVFWDRLEGIDLTKLMEWYNGYSWVGEPVYNPFDVLLFLSEKDFRAFWFETGTPTFLIKLMVENKYYIPSIEDLEVGEELIGSFDLDHIYVENLLFQAGYLTIKSKEGREGLIRYKLGFPNLEVKYSLSNYLLNYLVEDYRKKEINRTLIYKAVLENDFEKMKEAFHSFFASIPAEWYRKNDLAGYEGYYASIFYCYFSSLGFKVIAEDATNYGKIDMSVFLGGRVYIFEFKVVEYVPEGRAIEQLKNKRYYEKYVAKFNEVYLIGVEFSKEKRNIVGFDVEKVKI</sequence>
<evidence type="ECO:0000259" key="1">
    <source>
        <dbReference type="Pfam" id="PF09820"/>
    </source>
</evidence>
<name>A0A140LCP6_9FIRM</name>
<accession>A0A140LCP6</accession>
<comment type="caution">
    <text evidence="2">The sequence shown here is derived from an EMBL/GenBank/DDBJ whole genome shotgun (WGS) entry which is preliminary data.</text>
</comment>
<dbReference type="EMBL" id="LOED01000003">
    <property type="protein sequence ID" value="KXG78321.1"/>
    <property type="molecule type" value="Genomic_DNA"/>
</dbReference>
<dbReference type="InterPro" id="IPR027417">
    <property type="entry name" value="P-loop_NTPase"/>
</dbReference>
<dbReference type="PATRIC" id="fig|520764.3.peg.411"/>
<dbReference type="Proteomes" id="UP000070427">
    <property type="component" value="Unassembled WGS sequence"/>
</dbReference>
<dbReference type="PANTHER" id="PTHR34825:SF1">
    <property type="entry name" value="AAA-ATPASE-LIKE DOMAIN-CONTAINING PROTEIN"/>
    <property type="match status" value="1"/>
</dbReference>
<dbReference type="InterPro" id="IPR012547">
    <property type="entry name" value="PDDEXK_9"/>
</dbReference>
<dbReference type="OrthoDB" id="1050390at2"/>
<evidence type="ECO:0000313" key="2">
    <source>
        <dbReference type="EMBL" id="KXG78321.1"/>
    </source>
</evidence>
<dbReference type="RefSeq" id="WP_083514990.1">
    <property type="nucleotide sequence ID" value="NZ_LOED01000003.1"/>
</dbReference>
<dbReference type="SUPFAM" id="SSF52540">
    <property type="entry name" value="P-loop containing nucleoside triphosphate hydrolases"/>
    <property type="match status" value="1"/>
</dbReference>
<dbReference type="Pfam" id="PF09820">
    <property type="entry name" value="AAA-ATPase_like"/>
    <property type="match status" value="1"/>
</dbReference>
<dbReference type="AlphaFoldDB" id="A0A140LCP6"/>
<reference evidence="2 3" key="1">
    <citation type="submission" date="2015-12" db="EMBL/GenBank/DDBJ databases">
        <title>Draft genome sequnece of Fervidicola ferrireducens strain Y170.</title>
        <authorList>
            <person name="Patel B.K."/>
        </authorList>
    </citation>
    <scope>NUCLEOTIDE SEQUENCE [LARGE SCALE GENOMIC DNA]</scope>
    <source>
        <strain evidence="2 3">Y170</strain>
    </source>
</reference>
<evidence type="ECO:0000313" key="3">
    <source>
        <dbReference type="Proteomes" id="UP000070427"/>
    </source>
</evidence>
<organism evidence="2 3">
    <name type="scientific">Fervidicola ferrireducens</name>
    <dbReference type="NCBI Taxonomy" id="520764"/>
    <lineage>
        <taxon>Bacteria</taxon>
        <taxon>Bacillati</taxon>
        <taxon>Bacillota</taxon>
        <taxon>Clostridia</taxon>
        <taxon>Thermosediminibacterales</taxon>
        <taxon>Thermosediminibacteraceae</taxon>
        <taxon>Fervidicola</taxon>
    </lineage>
</organism>
<dbReference type="STRING" id="520764.AN618_03870"/>
<proteinExistence type="predicted"/>
<dbReference type="Pfam" id="PF08011">
    <property type="entry name" value="PDDEXK_9"/>
    <property type="match status" value="1"/>
</dbReference>
<protein>
    <recommendedName>
        <fullName evidence="1">AAA-ATPase-like domain-containing protein</fullName>
    </recommendedName>
</protein>
<dbReference type="PANTHER" id="PTHR34825">
    <property type="entry name" value="CONSERVED PROTEIN, WITH A WEAK D-GALACTARATE DEHYDRATASE/ALTRONATE HYDROLASE DOMAIN"/>
    <property type="match status" value="1"/>
</dbReference>
<keyword evidence="3" id="KW-1185">Reference proteome</keyword>
<dbReference type="InterPro" id="IPR018631">
    <property type="entry name" value="AAA-ATPase-like_dom"/>
</dbReference>
<dbReference type="InParanoid" id="A0A140LCP6"/>
<dbReference type="Gene3D" id="3.40.50.300">
    <property type="entry name" value="P-loop containing nucleotide triphosphate hydrolases"/>
    <property type="match status" value="1"/>
</dbReference>
<feature type="domain" description="AAA-ATPase-like" evidence="1">
    <location>
        <begin position="6"/>
        <end position="202"/>
    </location>
</feature>
<gene>
    <name evidence="2" type="ORF">AN618_03870</name>
</gene>